<dbReference type="GO" id="GO:0004674">
    <property type="term" value="F:protein serine/threonine kinase activity"/>
    <property type="evidence" value="ECO:0007669"/>
    <property type="project" value="UniProtKB-KW"/>
</dbReference>
<feature type="binding site" evidence="9">
    <location>
        <position position="75"/>
    </location>
    <ligand>
        <name>ATP</name>
        <dbReference type="ChEBI" id="CHEBI:30616"/>
    </ligand>
</feature>
<keyword evidence="4 12" id="KW-0418">Kinase</keyword>
<evidence type="ECO:0000256" key="3">
    <source>
        <dbReference type="ARBA" id="ARBA00022741"/>
    </source>
</evidence>
<dbReference type="InterPro" id="IPR017441">
    <property type="entry name" value="Protein_kinase_ATP_BS"/>
</dbReference>
<dbReference type="InterPro" id="IPR030616">
    <property type="entry name" value="Aur-like"/>
</dbReference>
<evidence type="ECO:0000256" key="7">
    <source>
        <dbReference type="PIRSR" id="PIRSR630616-2"/>
    </source>
</evidence>
<dbReference type="EMBL" id="ML976023">
    <property type="protein sequence ID" value="KAF1943660.1"/>
    <property type="molecule type" value="Genomic_DNA"/>
</dbReference>
<feature type="compositionally biased region" description="Basic and acidic residues" evidence="10">
    <location>
        <begin position="532"/>
        <end position="543"/>
    </location>
</feature>
<keyword evidence="1" id="KW-0723">Serine/threonine-protein kinase</keyword>
<gene>
    <name evidence="12" type="ORF">EJ02DRAFT_373209</name>
</gene>
<dbReference type="SUPFAM" id="SSF56112">
    <property type="entry name" value="Protein kinase-like (PK-like)"/>
    <property type="match status" value="1"/>
</dbReference>
<feature type="cross-link" description="Glycyl lysine isopeptide (Lys-Gly) (interchain with G-Cter in SUMO2)" evidence="8">
    <location>
        <position position="160"/>
    </location>
</feature>
<feature type="compositionally biased region" description="Low complexity" evidence="10">
    <location>
        <begin position="626"/>
        <end position="643"/>
    </location>
</feature>
<proteinExistence type="predicted"/>
<evidence type="ECO:0000256" key="2">
    <source>
        <dbReference type="ARBA" id="ARBA00022679"/>
    </source>
</evidence>
<dbReference type="InterPro" id="IPR011009">
    <property type="entry name" value="Kinase-like_dom_sf"/>
</dbReference>
<evidence type="ECO:0000313" key="13">
    <source>
        <dbReference type="Proteomes" id="UP000800038"/>
    </source>
</evidence>
<dbReference type="PANTHER" id="PTHR24350">
    <property type="entry name" value="SERINE/THREONINE-PROTEIN KINASE IAL-RELATED"/>
    <property type="match status" value="1"/>
</dbReference>
<accession>A0A6A5SUT2</accession>
<dbReference type="PROSITE" id="PS50011">
    <property type="entry name" value="PROTEIN_KINASE_DOM"/>
    <property type="match status" value="1"/>
</dbReference>
<evidence type="ECO:0000256" key="1">
    <source>
        <dbReference type="ARBA" id="ARBA00022527"/>
    </source>
</evidence>
<evidence type="ECO:0000313" key="12">
    <source>
        <dbReference type="EMBL" id="KAF1943660.1"/>
    </source>
</evidence>
<feature type="compositionally biased region" description="Gly residues" evidence="10">
    <location>
        <begin position="728"/>
        <end position="743"/>
    </location>
</feature>
<feature type="compositionally biased region" description="Acidic residues" evidence="10">
    <location>
        <begin position="759"/>
        <end position="775"/>
    </location>
</feature>
<dbReference type="SMART" id="SM00220">
    <property type="entry name" value="S_TKc"/>
    <property type="match status" value="1"/>
</dbReference>
<feature type="region of interest" description="Disordered" evidence="10">
    <location>
        <begin position="716"/>
        <end position="802"/>
    </location>
</feature>
<feature type="binding site" evidence="7">
    <location>
        <position position="176"/>
    </location>
    <ligand>
        <name>ATP</name>
        <dbReference type="ChEBI" id="CHEBI:30616"/>
    </ligand>
</feature>
<feature type="compositionally biased region" description="Basic and acidic residues" evidence="10">
    <location>
        <begin position="782"/>
        <end position="802"/>
    </location>
</feature>
<dbReference type="FunFam" id="1.10.510.10:FF:000434">
    <property type="entry name" value="Serine/threonine protein kinase"/>
    <property type="match status" value="1"/>
</dbReference>
<feature type="compositionally biased region" description="Polar residues" evidence="10">
    <location>
        <begin position="544"/>
        <end position="557"/>
    </location>
</feature>
<dbReference type="PROSITE" id="PS00107">
    <property type="entry name" value="PROTEIN_KINASE_ATP"/>
    <property type="match status" value="1"/>
</dbReference>
<dbReference type="PROSITE" id="PS00108">
    <property type="entry name" value="PROTEIN_KINASE_ST"/>
    <property type="match status" value="1"/>
</dbReference>
<feature type="compositionally biased region" description="Basic residues" evidence="10">
    <location>
        <begin position="410"/>
        <end position="420"/>
    </location>
</feature>
<feature type="region of interest" description="Disordered" evidence="10">
    <location>
        <begin position="355"/>
        <end position="475"/>
    </location>
</feature>
<name>A0A6A5SUT2_9PLEO</name>
<dbReference type="InterPro" id="IPR008271">
    <property type="entry name" value="Ser/Thr_kinase_AS"/>
</dbReference>
<dbReference type="CDD" id="cd14003">
    <property type="entry name" value="STKc_AMPK-like"/>
    <property type="match status" value="1"/>
</dbReference>
<evidence type="ECO:0000256" key="4">
    <source>
        <dbReference type="ARBA" id="ARBA00022777"/>
    </source>
</evidence>
<dbReference type="InterPro" id="IPR000719">
    <property type="entry name" value="Prot_kinase_dom"/>
</dbReference>
<evidence type="ECO:0000256" key="8">
    <source>
        <dbReference type="PIRSR" id="PIRSR630616-3"/>
    </source>
</evidence>
<evidence type="ECO:0000256" key="10">
    <source>
        <dbReference type="SAM" id="MobiDB-lite"/>
    </source>
</evidence>
<feature type="binding site" evidence="7">
    <location>
        <begin position="162"/>
        <end position="163"/>
    </location>
    <ligand>
        <name>ATP</name>
        <dbReference type="ChEBI" id="CHEBI:30616"/>
    </ligand>
</feature>
<evidence type="ECO:0000256" key="9">
    <source>
        <dbReference type="PROSITE-ProRule" id="PRU10141"/>
    </source>
</evidence>
<dbReference type="OrthoDB" id="942095at2759"/>
<keyword evidence="3 7" id="KW-0547">Nucleotide-binding</keyword>
<dbReference type="GO" id="GO:0005524">
    <property type="term" value="F:ATP binding"/>
    <property type="evidence" value="ECO:0007669"/>
    <property type="project" value="UniProtKB-UniRule"/>
</dbReference>
<evidence type="ECO:0000256" key="6">
    <source>
        <dbReference type="PIRSR" id="PIRSR630616-1"/>
    </source>
</evidence>
<keyword evidence="2" id="KW-0808">Transferase</keyword>
<dbReference type="AlphaFoldDB" id="A0A6A5SUT2"/>
<organism evidence="12 13">
    <name type="scientific">Clathrospora elynae</name>
    <dbReference type="NCBI Taxonomy" id="706981"/>
    <lineage>
        <taxon>Eukaryota</taxon>
        <taxon>Fungi</taxon>
        <taxon>Dikarya</taxon>
        <taxon>Ascomycota</taxon>
        <taxon>Pezizomycotina</taxon>
        <taxon>Dothideomycetes</taxon>
        <taxon>Pleosporomycetidae</taxon>
        <taxon>Pleosporales</taxon>
        <taxon>Diademaceae</taxon>
        <taxon>Clathrospora</taxon>
    </lineage>
</organism>
<evidence type="ECO:0000259" key="11">
    <source>
        <dbReference type="PROSITE" id="PS50011"/>
    </source>
</evidence>
<feature type="domain" description="Protein kinase" evidence="11">
    <location>
        <begin position="41"/>
        <end position="288"/>
    </location>
</feature>
<feature type="active site" description="Proton acceptor" evidence="6">
    <location>
        <position position="158"/>
    </location>
</feature>
<feature type="binding site" evidence="7">
    <location>
        <position position="67"/>
    </location>
    <ligand>
        <name>ATP</name>
        <dbReference type="ChEBI" id="CHEBI:30616"/>
    </ligand>
</feature>
<evidence type="ECO:0000256" key="5">
    <source>
        <dbReference type="ARBA" id="ARBA00022840"/>
    </source>
</evidence>
<dbReference type="Gene3D" id="1.10.510.10">
    <property type="entry name" value="Transferase(Phosphotransferase) domain 1"/>
    <property type="match status" value="1"/>
</dbReference>
<keyword evidence="5 7" id="KW-0067">ATP-binding</keyword>
<dbReference type="Pfam" id="PF00069">
    <property type="entry name" value="Pkinase"/>
    <property type="match status" value="1"/>
</dbReference>
<sequence>MQSNLRAQAEIQAQRKKQLANSYKQLLDEFAATDLKTVGNYTLGKLIGKGSFGKVYLATHKLSNGSKVVLKSAKKDDANLAREIHHHRQFTHPHIARLYEVIVTEGLVWLALEYCPGDELYNYLLQKGALEPSKVQRIFTQLVGAVSYVHNKSCVHRDLKLENILLDKHGDVKLVDFGFTREYEGKSNYLQTWCGTVCYSAPEMLKGEKYAGEKVDVWSLGVILYALLVGELPFDDDDEMVTKTRILKEDPIYPENFPQQAKELCQSLLSKRPILRPTLADILQNPWLSEHAPRQQETLKLQQPAPFSTELEKEVLHRMRAAGVDIDMVIENVLAQRCDSLAGWWALLLEKEERKAKRRERKRKEREAEAKSLRRLSAASSRLDKLAPTIKELDEGDLNSPSLGEATPKSRGRTTNRKSLHGAPELPRLPEAGSSPTFIIEKPLPPIDSHRASNSSSRPPLPAKDLERRRSRGSMLQVVSNPDLLSPNGFVPQRRRKQPFINHLLSFRNWIKDTSKRARSPNSKAGSGKSPKLPESKSPDSSKRQSASNRGSVHTNPRSPPATHVTPRPRVTTHGSGSGRRLSASPAPLTPRSSYRRSSGLRGRKSTSSSVSSIRSMPHHHHSHSKASSTSSASIASPTVSVSGHSHKITKSPHNSIKVLPATPTSSTFPSNIRLVRSGFLPGFNESSAAFGNNNALSPQSPGLVFAKRKKSPFKGPMLNVATSNTPAGGGAWRSRSGEGGSRGTSVQGRRSGEIMGITEEEEEEEEDEDVEEVDSFSPKLKPGEFIEDEKGPATPPKEVKT</sequence>
<reference evidence="12" key="1">
    <citation type="journal article" date="2020" name="Stud. Mycol.">
        <title>101 Dothideomycetes genomes: a test case for predicting lifestyles and emergence of pathogens.</title>
        <authorList>
            <person name="Haridas S."/>
            <person name="Albert R."/>
            <person name="Binder M."/>
            <person name="Bloem J."/>
            <person name="Labutti K."/>
            <person name="Salamov A."/>
            <person name="Andreopoulos B."/>
            <person name="Baker S."/>
            <person name="Barry K."/>
            <person name="Bills G."/>
            <person name="Bluhm B."/>
            <person name="Cannon C."/>
            <person name="Castanera R."/>
            <person name="Culley D."/>
            <person name="Daum C."/>
            <person name="Ezra D."/>
            <person name="Gonzalez J."/>
            <person name="Henrissat B."/>
            <person name="Kuo A."/>
            <person name="Liang C."/>
            <person name="Lipzen A."/>
            <person name="Lutzoni F."/>
            <person name="Magnuson J."/>
            <person name="Mondo S."/>
            <person name="Nolan M."/>
            <person name="Ohm R."/>
            <person name="Pangilinan J."/>
            <person name="Park H.-J."/>
            <person name="Ramirez L."/>
            <person name="Alfaro M."/>
            <person name="Sun H."/>
            <person name="Tritt A."/>
            <person name="Yoshinaga Y."/>
            <person name="Zwiers L.-H."/>
            <person name="Turgeon B."/>
            <person name="Goodwin S."/>
            <person name="Spatafora J."/>
            <person name="Crous P."/>
            <person name="Grigoriev I."/>
        </authorList>
    </citation>
    <scope>NUCLEOTIDE SEQUENCE</scope>
    <source>
        <strain evidence="12">CBS 161.51</strain>
    </source>
</reference>
<protein>
    <submittedName>
        <fullName evidence="12">Kinase-like protein</fullName>
    </submittedName>
</protein>
<dbReference type="Proteomes" id="UP000800038">
    <property type="component" value="Unassembled WGS sequence"/>
</dbReference>
<feature type="region of interest" description="Disordered" evidence="10">
    <location>
        <begin position="512"/>
        <end position="670"/>
    </location>
</feature>
<feature type="compositionally biased region" description="Low complexity" evidence="10">
    <location>
        <begin position="592"/>
        <end position="616"/>
    </location>
</feature>
<keyword evidence="13" id="KW-1185">Reference proteome</keyword>